<sequence>MQLARVGLQNGDMVHGDSNPLLGDGYSVLTIRQTLLLSANATRCNVKDEHQLISNHYGHMCPFWMHGCLVFPSGQAIHCLIASNKISTLLIIQAGSLSFGNEWCSMLGHTSQFECEDPECLIGPVYAGEKGASASVCLCSLILWAIAFTFRAFGLLKIEDGLVDDESLSPLLMDPPCCARLVEMERSH</sequence>
<evidence type="ECO:0000313" key="1">
    <source>
        <dbReference type="EMBL" id="KAK7338761.1"/>
    </source>
</evidence>
<name>A0AAN9LMN8_CANGL</name>
<comment type="caution">
    <text evidence="1">The sequence shown here is derived from an EMBL/GenBank/DDBJ whole genome shotgun (WGS) entry which is preliminary data.</text>
</comment>
<dbReference type="AlphaFoldDB" id="A0AAN9LMN8"/>
<reference evidence="1 2" key="1">
    <citation type="submission" date="2024-01" db="EMBL/GenBank/DDBJ databases">
        <title>The genomes of 5 underutilized Papilionoideae crops provide insights into root nodulation and disease resistanc.</title>
        <authorList>
            <person name="Jiang F."/>
        </authorList>
    </citation>
    <scope>NUCLEOTIDE SEQUENCE [LARGE SCALE GENOMIC DNA]</scope>
    <source>
        <strain evidence="1">LVBAO_FW01</strain>
        <tissue evidence="1">Leaves</tissue>
    </source>
</reference>
<gene>
    <name evidence="1" type="ORF">VNO77_19392</name>
</gene>
<keyword evidence="2" id="KW-1185">Reference proteome</keyword>
<evidence type="ECO:0000313" key="2">
    <source>
        <dbReference type="Proteomes" id="UP001367508"/>
    </source>
</evidence>
<dbReference type="Proteomes" id="UP001367508">
    <property type="component" value="Unassembled WGS sequence"/>
</dbReference>
<protein>
    <submittedName>
        <fullName evidence="1">Uncharacterized protein</fullName>
    </submittedName>
</protein>
<organism evidence="1 2">
    <name type="scientific">Canavalia gladiata</name>
    <name type="common">Sword bean</name>
    <name type="synonym">Dolichos gladiatus</name>
    <dbReference type="NCBI Taxonomy" id="3824"/>
    <lineage>
        <taxon>Eukaryota</taxon>
        <taxon>Viridiplantae</taxon>
        <taxon>Streptophyta</taxon>
        <taxon>Embryophyta</taxon>
        <taxon>Tracheophyta</taxon>
        <taxon>Spermatophyta</taxon>
        <taxon>Magnoliopsida</taxon>
        <taxon>eudicotyledons</taxon>
        <taxon>Gunneridae</taxon>
        <taxon>Pentapetalae</taxon>
        <taxon>rosids</taxon>
        <taxon>fabids</taxon>
        <taxon>Fabales</taxon>
        <taxon>Fabaceae</taxon>
        <taxon>Papilionoideae</taxon>
        <taxon>50 kb inversion clade</taxon>
        <taxon>NPAAA clade</taxon>
        <taxon>indigoferoid/millettioid clade</taxon>
        <taxon>Phaseoleae</taxon>
        <taxon>Canavalia</taxon>
    </lineage>
</organism>
<dbReference type="EMBL" id="JAYMYQ010000004">
    <property type="protein sequence ID" value="KAK7338761.1"/>
    <property type="molecule type" value="Genomic_DNA"/>
</dbReference>
<proteinExistence type="predicted"/>
<accession>A0AAN9LMN8</accession>